<dbReference type="Proteomes" id="UP001530400">
    <property type="component" value="Unassembled WGS sequence"/>
</dbReference>
<feature type="region of interest" description="Disordered" evidence="1">
    <location>
        <begin position="1"/>
        <end position="28"/>
    </location>
</feature>
<evidence type="ECO:0000256" key="1">
    <source>
        <dbReference type="SAM" id="MobiDB-lite"/>
    </source>
</evidence>
<evidence type="ECO:0000313" key="3">
    <source>
        <dbReference type="Proteomes" id="UP001530400"/>
    </source>
</evidence>
<dbReference type="EMBL" id="JALLPJ020001199">
    <property type="protein sequence ID" value="KAL3774341.1"/>
    <property type="molecule type" value="Genomic_DNA"/>
</dbReference>
<accession>A0ABD3NHB8</accession>
<sequence>MAAQEESPAQSSPQHAQTTNNNDNNDPLLSSIRQLVTQTNKTLSSFEQSTVESSTTLVSRLSSLASQIRHVASKAVVAYDHRGYYGPQICAGAALLVGGVVGMRRGKAVGALAGGVGGLAAYENVYGLGSAFGGKNDWRDKIQRSGQ</sequence>
<keyword evidence="3" id="KW-1185">Reference proteome</keyword>
<feature type="compositionally biased region" description="Polar residues" evidence="1">
    <location>
        <begin position="7"/>
        <end position="17"/>
    </location>
</feature>
<reference evidence="2 3" key="1">
    <citation type="submission" date="2024-10" db="EMBL/GenBank/DDBJ databases">
        <title>Updated reference genomes for cyclostephanoid diatoms.</title>
        <authorList>
            <person name="Roberts W.R."/>
            <person name="Alverson A.J."/>
        </authorList>
    </citation>
    <scope>NUCLEOTIDE SEQUENCE [LARGE SCALE GENOMIC DNA]</scope>
    <source>
        <strain evidence="2 3">AJA010-31</strain>
    </source>
</reference>
<dbReference type="AlphaFoldDB" id="A0ABD3NHB8"/>
<evidence type="ECO:0000313" key="2">
    <source>
        <dbReference type="EMBL" id="KAL3774341.1"/>
    </source>
</evidence>
<protein>
    <recommendedName>
        <fullName evidence="4">Glycine zipper 2TM domain-containing protein</fullName>
    </recommendedName>
</protein>
<organism evidence="2 3">
    <name type="scientific">Cyclotella atomus</name>
    <dbReference type="NCBI Taxonomy" id="382360"/>
    <lineage>
        <taxon>Eukaryota</taxon>
        <taxon>Sar</taxon>
        <taxon>Stramenopiles</taxon>
        <taxon>Ochrophyta</taxon>
        <taxon>Bacillariophyta</taxon>
        <taxon>Coscinodiscophyceae</taxon>
        <taxon>Thalassiosirophycidae</taxon>
        <taxon>Stephanodiscales</taxon>
        <taxon>Stephanodiscaceae</taxon>
        <taxon>Cyclotella</taxon>
    </lineage>
</organism>
<proteinExistence type="predicted"/>
<comment type="caution">
    <text evidence="2">The sequence shown here is derived from an EMBL/GenBank/DDBJ whole genome shotgun (WGS) entry which is preliminary data.</text>
</comment>
<evidence type="ECO:0008006" key="4">
    <source>
        <dbReference type="Google" id="ProtNLM"/>
    </source>
</evidence>
<name>A0ABD3NHB8_9STRA</name>
<gene>
    <name evidence="2" type="ORF">ACHAWO_009288</name>
</gene>